<dbReference type="Proteomes" id="UP001632038">
    <property type="component" value="Unassembled WGS sequence"/>
</dbReference>
<keyword evidence="2" id="KW-1185">Reference proteome</keyword>
<evidence type="ECO:0000313" key="2">
    <source>
        <dbReference type="Proteomes" id="UP001632038"/>
    </source>
</evidence>
<evidence type="ECO:0000313" key="1">
    <source>
        <dbReference type="EMBL" id="KAL3627857.1"/>
    </source>
</evidence>
<protein>
    <submittedName>
        <fullName evidence="1">Uncharacterized protein</fullName>
    </submittedName>
</protein>
<reference evidence="2" key="1">
    <citation type="journal article" date="2024" name="IScience">
        <title>Strigolactones Initiate the Formation of Haustorium-like Structures in Castilleja.</title>
        <authorList>
            <person name="Buerger M."/>
            <person name="Peterson D."/>
            <person name="Chory J."/>
        </authorList>
    </citation>
    <scope>NUCLEOTIDE SEQUENCE [LARGE SCALE GENOMIC DNA]</scope>
</reference>
<proteinExistence type="predicted"/>
<sequence length="61" mass="6805">MLNLYYHNVPSQEARKQNSGFQLVRRPGNKLIKLKTPEGAIGSRSPENICGTGAMLDEYIV</sequence>
<accession>A0ABD3CGP5</accession>
<organism evidence="1 2">
    <name type="scientific">Castilleja foliolosa</name>
    <dbReference type="NCBI Taxonomy" id="1961234"/>
    <lineage>
        <taxon>Eukaryota</taxon>
        <taxon>Viridiplantae</taxon>
        <taxon>Streptophyta</taxon>
        <taxon>Embryophyta</taxon>
        <taxon>Tracheophyta</taxon>
        <taxon>Spermatophyta</taxon>
        <taxon>Magnoliopsida</taxon>
        <taxon>eudicotyledons</taxon>
        <taxon>Gunneridae</taxon>
        <taxon>Pentapetalae</taxon>
        <taxon>asterids</taxon>
        <taxon>lamiids</taxon>
        <taxon>Lamiales</taxon>
        <taxon>Orobanchaceae</taxon>
        <taxon>Pedicularideae</taxon>
        <taxon>Castillejinae</taxon>
        <taxon>Castilleja</taxon>
    </lineage>
</organism>
<dbReference type="EMBL" id="JAVIJP010000038">
    <property type="protein sequence ID" value="KAL3627857.1"/>
    <property type="molecule type" value="Genomic_DNA"/>
</dbReference>
<dbReference type="AlphaFoldDB" id="A0ABD3CGP5"/>
<name>A0ABD3CGP5_9LAMI</name>
<gene>
    <name evidence="1" type="ORF">CASFOL_028272</name>
</gene>
<comment type="caution">
    <text evidence="1">The sequence shown here is derived from an EMBL/GenBank/DDBJ whole genome shotgun (WGS) entry which is preliminary data.</text>
</comment>